<keyword evidence="3" id="KW-0804">Transcription</keyword>
<dbReference type="InterPro" id="IPR031336">
    <property type="entry name" value="CDC73_C"/>
</dbReference>
<evidence type="ECO:0000256" key="3">
    <source>
        <dbReference type="ARBA" id="ARBA00023163"/>
    </source>
</evidence>
<feature type="domain" description="Cell division control protein 73 C-terminal" evidence="5">
    <location>
        <begin position="48"/>
        <end position="141"/>
    </location>
</feature>
<proteinExistence type="inferred from homology"/>
<evidence type="ECO:0000256" key="1">
    <source>
        <dbReference type="ARBA" id="ARBA00004123"/>
    </source>
</evidence>
<protein>
    <submittedName>
        <fullName evidence="6">Parafibromin</fullName>
    </submittedName>
</protein>
<dbReference type="PANTHER" id="PTHR12466:SF8">
    <property type="entry name" value="PARAFIBROMIN"/>
    <property type="match status" value="1"/>
</dbReference>
<dbReference type="Gene3D" id="3.40.50.11990">
    <property type="entry name" value="RNA polymerase II accessory factor, Cdc73 C-terminal domain"/>
    <property type="match status" value="1"/>
</dbReference>
<keyword evidence="7" id="KW-1185">Reference proteome</keyword>
<keyword evidence="4" id="KW-0539">Nucleus</keyword>
<evidence type="ECO:0000256" key="2">
    <source>
        <dbReference type="ARBA" id="ARBA00010427"/>
    </source>
</evidence>
<evidence type="ECO:0000259" key="5">
    <source>
        <dbReference type="Pfam" id="PF05179"/>
    </source>
</evidence>
<dbReference type="Proteomes" id="UP000015354">
    <property type="component" value="Unassembled WGS sequence"/>
</dbReference>
<dbReference type="PANTHER" id="PTHR12466">
    <property type="entry name" value="CDC73 DOMAIN PROTEIN"/>
    <property type="match status" value="1"/>
</dbReference>
<dbReference type="OrthoDB" id="2186602at2759"/>
<dbReference type="GO" id="GO:0032968">
    <property type="term" value="P:positive regulation of transcription elongation by RNA polymerase II"/>
    <property type="evidence" value="ECO:0007669"/>
    <property type="project" value="TreeGrafter"/>
</dbReference>
<reference evidence="6 7" key="1">
    <citation type="journal article" date="2013" name="PLoS ONE">
        <title>Predicting the Proteins of Angomonas deanei, Strigomonas culicis and Their Respective Endosymbionts Reveals New Aspects of the Trypanosomatidae Family.</title>
        <authorList>
            <person name="Motta M.C."/>
            <person name="Martins A.C."/>
            <person name="de Souza S.S."/>
            <person name="Catta-Preta C.M."/>
            <person name="Silva R."/>
            <person name="Klein C.C."/>
            <person name="de Almeida L.G."/>
            <person name="de Lima Cunha O."/>
            <person name="Ciapina L.P."/>
            <person name="Brocchi M."/>
            <person name="Colabardini A.C."/>
            <person name="de Araujo Lima B."/>
            <person name="Machado C.R."/>
            <person name="de Almeida Soares C.M."/>
            <person name="Probst C.M."/>
            <person name="de Menezes C.B."/>
            <person name="Thompson C.E."/>
            <person name="Bartholomeu D.C."/>
            <person name="Gradia D.F."/>
            <person name="Pavoni D.P."/>
            <person name="Grisard E.C."/>
            <person name="Fantinatti-Garboggini F."/>
            <person name="Marchini F.K."/>
            <person name="Rodrigues-Luiz G.F."/>
            <person name="Wagner G."/>
            <person name="Goldman G.H."/>
            <person name="Fietto J.L."/>
            <person name="Elias M.C."/>
            <person name="Goldman M.H."/>
            <person name="Sagot M.F."/>
            <person name="Pereira M."/>
            <person name="Stoco P.H."/>
            <person name="de Mendonca-Neto R.P."/>
            <person name="Teixeira S.M."/>
            <person name="Maciel T.E."/>
            <person name="de Oliveira Mendes T.A."/>
            <person name="Urmenyi T.P."/>
            <person name="de Souza W."/>
            <person name="Schenkman S."/>
            <person name="de Vasconcelos A.T."/>
        </authorList>
    </citation>
    <scope>NUCLEOTIDE SEQUENCE [LARGE SCALE GENOMIC DNA]</scope>
</reference>
<dbReference type="GO" id="GO:0000993">
    <property type="term" value="F:RNA polymerase II complex binding"/>
    <property type="evidence" value="ECO:0007669"/>
    <property type="project" value="TreeGrafter"/>
</dbReference>
<dbReference type="InterPro" id="IPR038103">
    <property type="entry name" value="CDC73_C_sf"/>
</dbReference>
<accession>S9V1X3</accession>
<dbReference type="EMBL" id="ATMH01001293">
    <property type="protein sequence ID" value="EPY35014.1"/>
    <property type="molecule type" value="Genomic_DNA"/>
</dbReference>
<dbReference type="AlphaFoldDB" id="S9V1X3"/>
<dbReference type="InterPro" id="IPR007852">
    <property type="entry name" value="Cdc73/Parafibromin"/>
</dbReference>
<comment type="similarity">
    <text evidence="2">Belongs to the CDC73 family.</text>
</comment>
<evidence type="ECO:0000313" key="7">
    <source>
        <dbReference type="Proteomes" id="UP000015354"/>
    </source>
</evidence>
<comment type="caution">
    <text evidence="6">The sequence shown here is derived from an EMBL/GenBank/DDBJ whole genome shotgun (WGS) entry which is preliminary data.</text>
</comment>
<comment type="subcellular location">
    <subcellularLocation>
        <location evidence="1">Nucleus</location>
    </subcellularLocation>
</comment>
<organism evidence="6 7">
    <name type="scientific">Strigomonas culicis</name>
    <dbReference type="NCBI Taxonomy" id="28005"/>
    <lineage>
        <taxon>Eukaryota</taxon>
        <taxon>Discoba</taxon>
        <taxon>Euglenozoa</taxon>
        <taxon>Kinetoplastea</taxon>
        <taxon>Metakinetoplastina</taxon>
        <taxon>Trypanosomatida</taxon>
        <taxon>Trypanosomatidae</taxon>
        <taxon>Strigomonadinae</taxon>
        <taxon>Strigomonas</taxon>
    </lineage>
</organism>
<dbReference type="GO" id="GO:0006368">
    <property type="term" value="P:transcription elongation by RNA polymerase II"/>
    <property type="evidence" value="ECO:0007669"/>
    <property type="project" value="InterPro"/>
</dbReference>
<sequence length="162" mass="18707">MVVVRPGSFNDRHKSRTKFYEFVCIDDPTLLRADRATTGAGADDADDDAPGAFQPLSWQCVCCVFVQGNRWQLEPYFPARPTAARQPAELFQQVKGYLPYFVEDKVPPALAEWRVTPVRLTRSQLRMQQHMLEAFTIWEQLFEFLDLHPFFGQFTIEGEDES</sequence>
<dbReference type="Pfam" id="PF05179">
    <property type="entry name" value="CDC73_C"/>
    <property type="match status" value="1"/>
</dbReference>
<evidence type="ECO:0000313" key="6">
    <source>
        <dbReference type="EMBL" id="EPY35014.1"/>
    </source>
</evidence>
<gene>
    <name evidence="6" type="ORF">STCU_01293</name>
</gene>
<name>S9V1X3_9TRYP</name>
<dbReference type="GO" id="GO:0016593">
    <property type="term" value="C:Cdc73/Paf1 complex"/>
    <property type="evidence" value="ECO:0007669"/>
    <property type="project" value="InterPro"/>
</dbReference>
<evidence type="ECO:0000256" key="4">
    <source>
        <dbReference type="ARBA" id="ARBA00023242"/>
    </source>
</evidence>